<evidence type="ECO:0000313" key="6">
    <source>
        <dbReference type="Proteomes" id="UP000256845"/>
    </source>
</evidence>
<dbReference type="EMBL" id="QRDW01000002">
    <property type="protein sequence ID" value="RED52034.1"/>
    <property type="molecule type" value="Genomic_DNA"/>
</dbReference>
<feature type="signal peptide" evidence="2">
    <location>
        <begin position="1"/>
        <end position="28"/>
    </location>
</feature>
<dbReference type="OrthoDB" id="5469761at2"/>
<dbReference type="Pfam" id="PF02872">
    <property type="entry name" value="5_nucleotid_C"/>
    <property type="match status" value="1"/>
</dbReference>
<comment type="similarity">
    <text evidence="2">Belongs to the 5'-nucleotidase family.</text>
</comment>
<name>A0A3D9HR75_9PROT</name>
<evidence type="ECO:0000256" key="1">
    <source>
        <dbReference type="ARBA" id="ARBA00022729"/>
    </source>
</evidence>
<sequence>MILSFKRAATAVAGGVIAASLMVSAAMAEPTRITFLHFNDLDRIAPKDAKGGFAPLMTLLAQERARAEHSVTTFGGDLISPSLMSGLTKGSQMVELMNAVGTDVAVVGNHEFDFGPEVAAKRIAESNFPWLGTNVLTQDGGQAVGTKPYHIMEAGGFKIGFFGLVTPETPFLSSPGEGIKFPELVATAKKAVEDLKAQGAEIIVGINHIDFADDRKLAAEVPGIHLLLGGHDHIPVNLVEHDVTLAEAGSQAHYLNVVQLDVEWVEKRGKKKLDVLPTWSVISTRGVVGEPTVQKIVDGHMNKLDQEMNVEIGVSETELDTRRSTVRSTESNFANLIADALKDETKADVAMTNGGGIRGDKTYDAGHKLTRKDVLSELPFGNVTVKLELTGDQLWQAVEHAVSKVEDGAGRFSHYSGMTMTYDPAKPAGERVSEILVGGKPLDKAKLYTLATNDYVANGGDGFKMFKESKHLIDKAAATLMATTVINYISEKGTIAPKVEGRISAQ</sequence>
<organism evidence="5 6">
    <name type="scientific">Aestuariispira insulae</name>
    <dbReference type="NCBI Taxonomy" id="1461337"/>
    <lineage>
        <taxon>Bacteria</taxon>
        <taxon>Pseudomonadati</taxon>
        <taxon>Pseudomonadota</taxon>
        <taxon>Alphaproteobacteria</taxon>
        <taxon>Rhodospirillales</taxon>
        <taxon>Kiloniellaceae</taxon>
        <taxon>Aestuariispira</taxon>
    </lineage>
</organism>
<dbReference type="InterPro" id="IPR006179">
    <property type="entry name" value="5_nucleotidase/apyrase"/>
</dbReference>
<evidence type="ECO:0000259" key="4">
    <source>
        <dbReference type="Pfam" id="PF02872"/>
    </source>
</evidence>
<keyword evidence="6" id="KW-1185">Reference proteome</keyword>
<dbReference type="PANTHER" id="PTHR11575:SF24">
    <property type="entry name" value="5'-NUCLEOTIDASE"/>
    <property type="match status" value="1"/>
</dbReference>
<protein>
    <submittedName>
        <fullName evidence="5">2',3'-cyclic-nucleotide 2'-phosphodiesterase (5'-nucleotidase family)</fullName>
    </submittedName>
</protein>
<dbReference type="Gene3D" id="3.90.780.10">
    <property type="entry name" value="5'-Nucleotidase, C-terminal domain"/>
    <property type="match status" value="1"/>
</dbReference>
<accession>A0A3D9HR75</accession>
<dbReference type="GO" id="GO:0000166">
    <property type="term" value="F:nucleotide binding"/>
    <property type="evidence" value="ECO:0007669"/>
    <property type="project" value="UniProtKB-KW"/>
</dbReference>
<comment type="caution">
    <text evidence="5">The sequence shown here is derived from an EMBL/GenBank/DDBJ whole genome shotgun (WGS) entry which is preliminary data.</text>
</comment>
<dbReference type="InterPro" id="IPR029052">
    <property type="entry name" value="Metallo-depent_PP-like"/>
</dbReference>
<dbReference type="Proteomes" id="UP000256845">
    <property type="component" value="Unassembled WGS sequence"/>
</dbReference>
<keyword evidence="2" id="KW-0378">Hydrolase</keyword>
<keyword evidence="2" id="KW-0547">Nucleotide-binding</keyword>
<evidence type="ECO:0000256" key="2">
    <source>
        <dbReference type="RuleBase" id="RU362119"/>
    </source>
</evidence>
<dbReference type="GO" id="GO:0009166">
    <property type="term" value="P:nucleotide catabolic process"/>
    <property type="evidence" value="ECO:0007669"/>
    <property type="project" value="InterPro"/>
</dbReference>
<evidence type="ECO:0000313" key="5">
    <source>
        <dbReference type="EMBL" id="RED52034.1"/>
    </source>
</evidence>
<dbReference type="PRINTS" id="PR01607">
    <property type="entry name" value="APYRASEFAMLY"/>
</dbReference>
<gene>
    <name evidence="5" type="ORF">DFP90_10250</name>
</gene>
<evidence type="ECO:0000259" key="3">
    <source>
        <dbReference type="Pfam" id="PF00149"/>
    </source>
</evidence>
<dbReference type="SUPFAM" id="SSF55816">
    <property type="entry name" value="5'-nucleotidase (syn. UDP-sugar hydrolase), C-terminal domain"/>
    <property type="match status" value="1"/>
</dbReference>
<keyword evidence="1 2" id="KW-0732">Signal</keyword>
<proteinExistence type="inferred from homology"/>
<feature type="chain" id="PRO_5017495068" evidence="2">
    <location>
        <begin position="29"/>
        <end position="506"/>
    </location>
</feature>
<dbReference type="InterPro" id="IPR036907">
    <property type="entry name" value="5'-Nucleotdase_C_sf"/>
</dbReference>
<reference evidence="5 6" key="1">
    <citation type="submission" date="2018-07" db="EMBL/GenBank/DDBJ databases">
        <title>Genomic Encyclopedia of Type Strains, Phase III (KMG-III): the genomes of soil and plant-associated and newly described type strains.</title>
        <authorList>
            <person name="Whitman W."/>
        </authorList>
    </citation>
    <scope>NUCLEOTIDE SEQUENCE [LARGE SCALE GENOMIC DNA]</scope>
    <source>
        <strain evidence="5 6">CECT 8488</strain>
    </source>
</reference>
<dbReference type="InterPro" id="IPR008334">
    <property type="entry name" value="5'-Nucleotdase_C"/>
</dbReference>
<dbReference type="Pfam" id="PF00149">
    <property type="entry name" value="Metallophos"/>
    <property type="match status" value="1"/>
</dbReference>
<dbReference type="Gene3D" id="3.60.21.10">
    <property type="match status" value="1"/>
</dbReference>
<dbReference type="RefSeq" id="WP_115935596.1">
    <property type="nucleotide sequence ID" value="NZ_QRDW01000002.1"/>
</dbReference>
<dbReference type="SUPFAM" id="SSF56300">
    <property type="entry name" value="Metallo-dependent phosphatases"/>
    <property type="match status" value="1"/>
</dbReference>
<dbReference type="GO" id="GO:0016787">
    <property type="term" value="F:hydrolase activity"/>
    <property type="evidence" value="ECO:0007669"/>
    <property type="project" value="UniProtKB-KW"/>
</dbReference>
<feature type="domain" description="5'-Nucleotidase C-terminal" evidence="4">
    <location>
        <begin position="312"/>
        <end position="468"/>
    </location>
</feature>
<dbReference type="InterPro" id="IPR004843">
    <property type="entry name" value="Calcineurin-like_PHP"/>
</dbReference>
<dbReference type="AlphaFoldDB" id="A0A3D9HR75"/>
<dbReference type="PANTHER" id="PTHR11575">
    <property type="entry name" value="5'-NUCLEOTIDASE-RELATED"/>
    <property type="match status" value="1"/>
</dbReference>
<feature type="domain" description="Calcineurin-like phosphoesterase" evidence="3">
    <location>
        <begin position="34"/>
        <end position="235"/>
    </location>
</feature>